<evidence type="ECO:0000313" key="10">
    <source>
        <dbReference type="EMBL" id="EMP28326.1"/>
    </source>
</evidence>
<protein>
    <submittedName>
        <fullName evidence="10">Protein dpy-19 like protein 4</fullName>
    </submittedName>
</protein>
<feature type="region of interest" description="Disordered" evidence="8">
    <location>
        <begin position="1"/>
        <end position="31"/>
    </location>
</feature>
<evidence type="ECO:0000256" key="2">
    <source>
        <dbReference type="ARBA" id="ARBA00008744"/>
    </source>
</evidence>
<comment type="subcellular location">
    <subcellularLocation>
        <location evidence="1">Membrane</location>
        <topology evidence="1">Multi-pass membrane protein</topology>
    </subcellularLocation>
</comment>
<feature type="transmembrane region" description="Helical" evidence="9">
    <location>
        <begin position="308"/>
        <end position="329"/>
    </location>
</feature>
<accession>M7ASK2</accession>
<feature type="transmembrane region" description="Helical" evidence="9">
    <location>
        <begin position="414"/>
        <end position="437"/>
    </location>
</feature>
<dbReference type="Pfam" id="PF10034">
    <property type="entry name" value="Dpy19"/>
    <property type="match status" value="1"/>
</dbReference>
<keyword evidence="7 9" id="KW-0472">Membrane</keyword>
<evidence type="ECO:0000313" key="11">
    <source>
        <dbReference type="Proteomes" id="UP000031443"/>
    </source>
</evidence>
<dbReference type="GO" id="GO:0000030">
    <property type="term" value="F:mannosyltransferase activity"/>
    <property type="evidence" value="ECO:0007669"/>
    <property type="project" value="TreeGrafter"/>
</dbReference>
<evidence type="ECO:0000256" key="1">
    <source>
        <dbReference type="ARBA" id="ARBA00004141"/>
    </source>
</evidence>
<dbReference type="AlphaFoldDB" id="M7ASK2"/>
<evidence type="ECO:0000256" key="7">
    <source>
        <dbReference type="ARBA" id="ARBA00023136"/>
    </source>
</evidence>
<feature type="transmembrane region" description="Helical" evidence="9">
    <location>
        <begin position="341"/>
        <end position="358"/>
    </location>
</feature>
<feature type="transmembrane region" description="Helical" evidence="9">
    <location>
        <begin position="43"/>
        <end position="63"/>
    </location>
</feature>
<proteinExistence type="inferred from homology"/>
<keyword evidence="11" id="KW-1185">Reference proteome</keyword>
<feature type="transmembrane region" description="Helical" evidence="9">
    <location>
        <begin position="481"/>
        <end position="503"/>
    </location>
</feature>
<feature type="non-terminal residue" evidence="10">
    <location>
        <position position="662"/>
    </location>
</feature>
<name>M7ASK2_CHEMY</name>
<feature type="non-terminal residue" evidence="10">
    <location>
        <position position="1"/>
    </location>
</feature>
<organism evidence="10 11">
    <name type="scientific">Chelonia mydas</name>
    <name type="common">Green sea-turtle</name>
    <name type="synonym">Chelonia agassizi</name>
    <dbReference type="NCBI Taxonomy" id="8469"/>
    <lineage>
        <taxon>Eukaryota</taxon>
        <taxon>Metazoa</taxon>
        <taxon>Chordata</taxon>
        <taxon>Craniata</taxon>
        <taxon>Vertebrata</taxon>
        <taxon>Euteleostomi</taxon>
        <taxon>Archelosauria</taxon>
        <taxon>Testudinata</taxon>
        <taxon>Testudines</taxon>
        <taxon>Cryptodira</taxon>
        <taxon>Durocryptodira</taxon>
        <taxon>Americhelydia</taxon>
        <taxon>Chelonioidea</taxon>
        <taxon>Cheloniidae</taxon>
        <taxon>Chelonia</taxon>
    </lineage>
</organism>
<sequence length="662" mass="76167">GAEDLRQRKKQNCTETDKMAPDERNKENPNLGRSPKYVLFQRFAKLFFGCVAAITSGMMYAVYLSTYHERKFWFSSRQELEREITFQGDSAIYYSFYKELLKAPSFERGVYELTHNNKTVSLRTINAVQQMTLYPELIASVLYQASGSEEVIEPVYFYIGIVFGLQGIYMAALFVTSWGMSGTWLAGMLTRGWVIITDTTRIDHSIPLRENWALPYFACQVAALTGYLKNNINSSAERFCYLLVSASTYTFMMMWEYSHYLLFVQAVSLVLLDSFALVQTDKVHEVYKIYLFSLFLGYLLQFENPALLVSPLLSLVAALMLSKCLQVNMKKGTFISRMLKIMYFYLVFTITVTMNFLLKTFVPHKENEHVLKFLEVKFGLNTTKNFTVNWLLCQESLQTPSQDFFLRLTQSSLLPFYILVLIICLSSVTQVIFRRIGGEPLKEKVTLDDGRIGERPEIAYHVIHTILMGCLAMMLEGMKYLWTPYMCMLAAFGVCSPELWMTLFKWLRLRAVHPILLALILSMAVPSIIGFSLWKEYFPRIMTELSELQEFYDSDTVELMMWVKRQAPVAAVFAGSPQLMGMIKLCTGWMVTSLPLYDDVDLLQRNENVYQIYSKRSAEDIYKILTSYKATYLIIEDSVCNEVGSVKGCRVKDLLDIANGHV</sequence>
<comment type="similarity">
    <text evidence="2">Belongs to the dpy-19 family.</text>
</comment>
<evidence type="ECO:0000256" key="6">
    <source>
        <dbReference type="ARBA" id="ARBA00022989"/>
    </source>
</evidence>
<keyword evidence="5 9" id="KW-0812">Transmembrane</keyword>
<feature type="transmembrane region" description="Helical" evidence="9">
    <location>
        <begin position="155"/>
        <end position="175"/>
    </location>
</feature>
<dbReference type="PANTHER" id="PTHR31488:SF2">
    <property type="entry name" value="C-MANNOSYLTRANSFERASE DPY19L4-RELATED"/>
    <property type="match status" value="1"/>
</dbReference>
<dbReference type="InterPro" id="IPR018732">
    <property type="entry name" value="Dpy-19/Dpy-19-like"/>
</dbReference>
<evidence type="ECO:0000256" key="4">
    <source>
        <dbReference type="ARBA" id="ARBA00022679"/>
    </source>
</evidence>
<gene>
    <name evidence="10" type="ORF">UY3_14575</name>
</gene>
<feature type="compositionally biased region" description="Basic and acidic residues" evidence="8">
    <location>
        <begin position="15"/>
        <end position="27"/>
    </location>
</feature>
<feature type="transmembrane region" description="Helical" evidence="9">
    <location>
        <begin position="261"/>
        <end position="278"/>
    </location>
</feature>
<dbReference type="EMBL" id="KB564342">
    <property type="protein sequence ID" value="EMP28326.1"/>
    <property type="molecule type" value="Genomic_DNA"/>
</dbReference>
<dbReference type="PANTHER" id="PTHR31488">
    <property type="entry name" value="DPY-19-LIKE 1, LIKE (H. SAPIENS)"/>
    <property type="match status" value="1"/>
</dbReference>
<evidence type="ECO:0000256" key="8">
    <source>
        <dbReference type="SAM" id="MobiDB-lite"/>
    </source>
</evidence>
<dbReference type="STRING" id="8469.M7ASK2"/>
<keyword evidence="6 9" id="KW-1133">Transmembrane helix</keyword>
<evidence type="ECO:0000256" key="5">
    <source>
        <dbReference type="ARBA" id="ARBA00022692"/>
    </source>
</evidence>
<dbReference type="eggNOG" id="KOG4587">
    <property type="taxonomic scope" value="Eukaryota"/>
</dbReference>
<reference evidence="11" key="1">
    <citation type="journal article" date="2013" name="Nat. Genet.">
        <title>The draft genomes of soft-shell turtle and green sea turtle yield insights into the development and evolution of the turtle-specific body plan.</title>
        <authorList>
            <person name="Wang Z."/>
            <person name="Pascual-Anaya J."/>
            <person name="Zadissa A."/>
            <person name="Li W."/>
            <person name="Niimura Y."/>
            <person name="Huang Z."/>
            <person name="Li C."/>
            <person name="White S."/>
            <person name="Xiong Z."/>
            <person name="Fang D."/>
            <person name="Wang B."/>
            <person name="Ming Y."/>
            <person name="Chen Y."/>
            <person name="Zheng Y."/>
            <person name="Kuraku S."/>
            <person name="Pignatelli M."/>
            <person name="Herrero J."/>
            <person name="Beal K."/>
            <person name="Nozawa M."/>
            <person name="Li Q."/>
            <person name="Wang J."/>
            <person name="Zhang H."/>
            <person name="Yu L."/>
            <person name="Shigenobu S."/>
            <person name="Wang J."/>
            <person name="Liu J."/>
            <person name="Flicek P."/>
            <person name="Searle S."/>
            <person name="Wang J."/>
            <person name="Kuratani S."/>
            <person name="Yin Y."/>
            <person name="Aken B."/>
            <person name="Zhang G."/>
            <person name="Irie N."/>
        </authorList>
    </citation>
    <scope>NUCLEOTIDE SEQUENCE [LARGE SCALE GENOMIC DNA]</scope>
</reference>
<evidence type="ECO:0000256" key="3">
    <source>
        <dbReference type="ARBA" id="ARBA00022676"/>
    </source>
</evidence>
<dbReference type="Proteomes" id="UP000031443">
    <property type="component" value="Unassembled WGS sequence"/>
</dbReference>
<keyword evidence="3" id="KW-0328">Glycosyltransferase</keyword>
<evidence type="ECO:0000256" key="9">
    <source>
        <dbReference type="SAM" id="Phobius"/>
    </source>
</evidence>
<keyword evidence="4" id="KW-0808">Transferase</keyword>
<feature type="transmembrane region" description="Helical" evidence="9">
    <location>
        <begin position="515"/>
        <end position="534"/>
    </location>
</feature>
<dbReference type="GO" id="GO:0005637">
    <property type="term" value="C:nuclear inner membrane"/>
    <property type="evidence" value="ECO:0007669"/>
    <property type="project" value="TreeGrafter"/>
</dbReference>